<evidence type="ECO:0000313" key="2">
    <source>
        <dbReference type="Proteomes" id="UP001216907"/>
    </source>
</evidence>
<dbReference type="PANTHER" id="PTHR13318:SF190">
    <property type="entry name" value="PARTNER OF PAIRED, ISOFORM B"/>
    <property type="match status" value="1"/>
</dbReference>
<dbReference type="InterPro" id="IPR032675">
    <property type="entry name" value="LRR_dom_sf"/>
</dbReference>
<dbReference type="Proteomes" id="UP001216907">
    <property type="component" value="Unassembled WGS sequence"/>
</dbReference>
<reference evidence="1 2" key="1">
    <citation type="submission" date="2023-03" db="EMBL/GenBank/DDBJ databases">
        <title>Paludisphaera mucosa sp. nov. a novel planctomycete from northern fen.</title>
        <authorList>
            <person name="Ivanova A."/>
        </authorList>
    </citation>
    <scope>NUCLEOTIDE SEQUENCE [LARGE SCALE GENOMIC DNA]</scope>
    <source>
        <strain evidence="1 2">Pla2</strain>
    </source>
</reference>
<evidence type="ECO:0000313" key="1">
    <source>
        <dbReference type="EMBL" id="MDG3004458.1"/>
    </source>
</evidence>
<dbReference type="Gene3D" id="3.80.10.10">
    <property type="entry name" value="Ribonuclease Inhibitor"/>
    <property type="match status" value="2"/>
</dbReference>
<keyword evidence="2" id="KW-1185">Reference proteome</keyword>
<organism evidence="1 2">
    <name type="scientific">Paludisphaera mucosa</name>
    <dbReference type="NCBI Taxonomy" id="3030827"/>
    <lineage>
        <taxon>Bacteria</taxon>
        <taxon>Pseudomonadati</taxon>
        <taxon>Planctomycetota</taxon>
        <taxon>Planctomycetia</taxon>
        <taxon>Isosphaerales</taxon>
        <taxon>Isosphaeraceae</taxon>
        <taxon>Paludisphaera</taxon>
    </lineage>
</organism>
<dbReference type="SMART" id="SM00368">
    <property type="entry name" value="LRR_RI"/>
    <property type="match status" value="3"/>
</dbReference>
<evidence type="ECO:0008006" key="3">
    <source>
        <dbReference type="Google" id="ProtNLM"/>
    </source>
</evidence>
<gene>
    <name evidence="1" type="ORF">PZE19_11790</name>
</gene>
<dbReference type="InterPro" id="IPR001611">
    <property type="entry name" value="Leu-rich_rpt"/>
</dbReference>
<comment type="caution">
    <text evidence="1">The sequence shown here is derived from an EMBL/GenBank/DDBJ whole genome shotgun (WGS) entry which is preliminary data.</text>
</comment>
<dbReference type="SUPFAM" id="SSF52047">
    <property type="entry name" value="RNI-like"/>
    <property type="match status" value="1"/>
</dbReference>
<dbReference type="EMBL" id="JARRAG010000002">
    <property type="protein sequence ID" value="MDG3004458.1"/>
    <property type="molecule type" value="Genomic_DNA"/>
</dbReference>
<sequence>MPTSNESPRRPPRLRVRMSLQAALGLVLLAAAWLGWIAHGARIQRDAVRDVERNGGGVLYDWQAAHRVADVGGEPIFPRWLTDHLGVDVFSDAVYCASCSRQTVDAHLVPIGRLTRLRRLDLSGSGVTDAGLAALEGLQRLGYLELGGTDIGDAGLMHVGRLAALEELYLNGTKVGDAGLAHLKGLGELRTLYLGGTRVTDAGLAEMKGLPNLRALVLLRTRITEAGLLHLKSYPRLEWLVLGNLRIGDAGLAHLKNMRNLRHLAFDDEVVESGISPTAVEELRVALPKLKINY</sequence>
<dbReference type="RefSeq" id="WP_277860815.1">
    <property type="nucleotide sequence ID" value="NZ_JARRAG010000002.1"/>
</dbReference>
<proteinExistence type="predicted"/>
<dbReference type="PANTHER" id="PTHR13318">
    <property type="entry name" value="PARTNER OF PAIRED, ISOFORM B-RELATED"/>
    <property type="match status" value="1"/>
</dbReference>
<accession>A0ABT6FA44</accession>
<protein>
    <recommendedName>
        <fullName evidence="3">Internalin-A</fullName>
    </recommendedName>
</protein>
<dbReference type="Pfam" id="PF13516">
    <property type="entry name" value="LRR_6"/>
    <property type="match status" value="1"/>
</dbReference>
<name>A0ABT6FA44_9BACT</name>